<gene>
    <name evidence="1" type="ordered locus">Mnod_6777</name>
</gene>
<accession>B8IG58</accession>
<dbReference type="KEGG" id="mno:Mnod_6777"/>
<evidence type="ECO:0000313" key="1">
    <source>
        <dbReference type="EMBL" id="ACL61535.1"/>
    </source>
</evidence>
<dbReference type="InterPro" id="IPR038573">
    <property type="entry name" value="BrnT_sf"/>
</dbReference>
<keyword evidence="2" id="KW-1185">Reference proteome</keyword>
<organism evidence="1 2">
    <name type="scientific">Methylobacterium nodulans (strain LMG 21967 / CNCM I-2342 / ORS 2060)</name>
    <dbReference type="NCBI Taxonomy" id="460265"/>
    <lineage>
        <taxon>Bacteria</taxon>
        <taxon>Pseudomonadati</taxon>
        <taxon>Pseudomonadota</taxon>
        <taxon>Alphaproteobacteria</taxon>
        <taxon>Hyphomicrobiales</taxon>
        <taxon>Methylobacteriaceae</taxon>
        <taxon>Methylobacterium</taxon>
    </lineage>
</organism>
<dbReference type="AlphaFoldDB" id="B8IG58"/>
<dbReference type="OrthoDB" id="839663at2"/>
<evidence type="ECO:0000313" key="2">
    <source>
        <dbReference type="Proteomes" id="UP000008207"/>
    </source>
</evidence>
<dbReference type="Pfam" id="PF04365">
    <property type="entry name" value="BrnT_toxin"/>
    <property type="match status" value="1"/>
</dbReference>
<dbReference type="Proteomes" id="UP000008207">
    <property type="component" value="Chromosome"/>
</dbReference>
<evidence type="ECO:0008006" key="3">
    <source>
        <dbReference type="Google" id="ProtNLM"/>
    </source>
</evidence>
<dbReference type="eggNOG" id="COG2929">
    <property type="taxonomic scope" value="Bacteria"/>
</dbReference>
<proteinExistence type="predicted"/>
<dbReference type="STRING" id="460265.Mnod_6777"/>
<dbReference type="EMBL" id="CP001349">
    <property type="protein sequence ID" value="ACL61535.1"/>
    <property type="molecule type" value="Genomic_DNA"/>
</dbReference>
<reference evidence="1 2" key="1">
    <citation type="submission" date="2009-01" db="EMBL/GenBank/DDBJ databases">
        <title>Complete sequence of chromosome of Methylobacterium nodulans ORS 2060.</title>
        <authorList>
            <consortium name="US DOE Joint Genome Institute"/>
            <person name="Lucas S."/>
            <person name="Copeland A."/>
            <person name="Lapidus A."/>
            <person name="Glavina del Rio T."/>
            <person name="Dalin E."/>
            <person name="Tice H."/>
            <person name="Bruce D."/>
            <person name="Goodwin L."/>
            <person name="Pitluck S."/>
            <person name="Sims D."/>
            <person name="Brettin T."/>
            <person name="Detter J.C."/>
            <person name="Han C."/>
            <person name="Larimer F."/>
            <person name="Land M."/>
            <person name="Hauser L."/>
            <person name="Kyrpides N."/>
            <person name="Ivanova N."/>
            <person name="Marx C.J."/>
            <person name="Richardson P."/>
        </authorList>
    </citation>
    <scope>NUCLEOTIDE SEQUENCE [LARGE SCALE GENOMIC DNA]</scope>
    <source>
        <strain evidence="2">LMG 21967 / CNCM I-2342 / ORS 2060</strain>
    </source>
</reference>
<name>B8IG58_METNO</name>
<dbReference type="RefSeq" id="WP_015933104.1">
    <property type="nucleotide sequence ID" value="NC_011894.1"/>
</dbReference>
<dbReference type="Gene3D" id="3.10.450.530">
    <property type="entry name" value="Ribonuclease toxin, BrnT, of type II toxin-antitoxin system"/>
    <property type="match status" value="1"/>
</dbReference>
<dbReference type="HOGENOM" id="CLU_149290_2_0_5"/>
<protein>
    <recommendedName>
        <fullName evidence="3">BrnT family toxin</fullName>
    </recommendedName>
</protein>
<dbReference type="InterPro" id="IPR007460">
    <property type="entry name" value="BrnT_toxin"/>
</dbReference>
<sequence length="97" mass="11571">MGENERTVWDDPKNDKNIQDRKIDFADLDDAFDGRFSLVTEDKRRDYGEQRFNMLVEFHGVILNITFTMRPPKHRIISARVASRKERRTYHAKQQTS</sequence>